<dbReference type="InterPro" id="IPR000653">
    <property type="entry name" value="DegT/StrS_aminotransferase"/>
</dbReference>
<reference evidence="6 7" key="1">
    <citation type="journal article" date="2019" name="Nat. Microbiol.">
        <title>Mediterranean grassland soil C-N compound turnover is dependent on rainfall and depth, and is mediated by genomically divergent microorganisms.</title>
        <authorList>
            <person name="Diamond S."/>
            <person name="Andeer P.F."/>
            <person name="Li Z."/>
            <person name="Crits-Christoph A."/>
            <person name="Burstein D."/>
            <person name="Anantharaman K."/>
            <person name="Lane K.R."/>
            <person name="Thomas B.C."/>
            <person name="Pan C."/>
            <person name="Northen T.R."/>
            <person name="Banfield J.F."/>
        </authorList>
    </citation>
    <scope>NUCLEOTIDE SEQUENCE [LARGE SCALE GENOMIC DNA]</scope>
    <source>
        <strain evidence="6">WS_9</strain>
    </source>
</reference>
<keyword evidence="1 4" id="KW-0663">Pyridoxal phosphate</keyword>
<feature type="modified residue" description="N6-(pyridoxal phosphate)lysine" evidence="4">
    <location>
        <position position="212"/>
    </location>
</feature>
<dbReference type="Proteomes" id="UP000317691">
    <property type="component" value="Unassembled WGS sequence"/>
</dbReference>
<dbReference type="InterPro" id="IPR015421">
    <property type="entry name" value="PyrdxlP-dep_Trfase_major"/>
</dbReference>
<evidence type="ECO:0000313" key="7">
    <source>
        <dbReference type="Proteomes" id="UP000317691"/>
    </source>
</evidence>
<dbReference type="EMBL" id="VBOZ01000012">
    <property type="protein sequence ID" value="TMQ65559.1"/>
    <property type="molecule type" value="Genomic_DNA"/>
</dbReference>
<comment type="caution">
    <text evidence="6">The sequence shown here is derived from an EMBL/GenBank/DDBJ whole genome shotgun (WGS) entry which is preliminary data.</text>
</comment>
<evidence type="ECO:0000256" key="4">
    <source>
        <dbReference type="PIRSR" id="PIRSR000390-2"/>
    </source>
</evidence>
<evidence type="ECO:0000256" key="2">
    <source>
        <dbReference type="ARBA" id="ARBA00037999"/>
    </source>
</evidence>
<protein>
    <submittedName>
        <fullName evidence="6">DegT/DnrJ/EryC1/StrS family aminotransferase</fullName>
    </submittedName>
</protein>
<dbReference type="CDD" id="cd00616">
    <property type="entry name" value="AHBA_syn"/>
    <property type="match status" value="1"/>
</dbReference>
<keyword evidence="6" id="KW-0808">Transferase</keyword>
<organism evidence="6 7">
    <name type="scientific">Eiseniibacteriota bacterium</name>
    <dbReference type="NCBI Taxonomy" id="2212470"/>
    <lineage>
        <taxon>Bacteria</taxon>
        <taxon>Candidatus Eiseniibacteriota</taxon>
    </lineage>
</organism>
<dbReference type="GO" id="GO:0030170">
    <property type="term" value="F:pyridoxal phosphate binding"/>
    <property type="evidence" value="ECO:0007669"/>
    <property type="project" value="TreeGrafter"/>
</dbReference>
<dbReference type="Pfam" id="PF01041">
    <property type="entry name" value="DegT_DnrJ_EryC1"/>
    <property type="match status" value="1"/>
</dbReference>
<gene>
    <name evidence="6" type="ORF">E6K79_04305</name>
</gene>
<dbReference type="FunFam" id="3.40.640.10:FF:000089">
    <property type="entry name" value="Aminotransferase, DegT/DnrJ/EryC1/StrS family"/>
    <property type="match status" value="1"/>
</dbReference>
<keyword evidence="6" id="KW-0032">Aminotransferase</keyword>
<name>A0A538TPJ5_UNCEI</name>
<dbReference type="PANTHER" id="PTHR30244:SF36">
    <property type="entry name" value="3-OXO-GLUCOSE-6-PHOSPHATE:GLUTAMATE AMINOTRANSFERASE"/>
    <property type="match status" value="1"/>
</dbReference>
<accession>A0A538TPJ5</accession>
<dbReference type="GO" id="GO:0000271">
    <property type="term" value="P:polysaccharide biosynthetic process"/>
    <property type="evidence" value="ECO:0007669"/>
    <property type="project" value="TreeGrafter"/>
</dbReference>
<dbReference type="InterPro" id="IPR015422">
    <property type="entry name" value="PyrdxlP-dep_Trfase_small"/>
</dbReference>
<dbReference type="InterPro" id="IPR015424">
    <property type="entry name" value="PyrdxlP-dep_Trfase"/>
</dbReference>
<evidence type="ECO:0000256" key="5">
    <source>
        <dbReference type="RuleBase" id="RU004508"/>
    </source>
</evidence>
<proteinExistence type="inferred from homology"/>
<sequence length="401" mass="43651">MRAFAISWSIRSRILRGRDDSRKGGRVAVPFVDLKAQYRAIKLEVDEAIRKVIEDAAFVLGPAVERFESDFARYLGVDSVVGTSNGTTALQLSLLALGVGEGDEVIVPAHTFIATAEAVSHVGARPVLVDVCEDTGNLDPAAPLGATTTRTRAIIPVHLYGQPADLDPIIKFAESRGIAVLEDACQAHGAAYRGVRVGSFGAASCFSFYPGKNLGAYGEAGAVATNDPDLAARVRRLRDHGQSRRYYHAEVGYNARMEGIQGAVLGVKLRHLDAWNRARAGHAAHYSAGLSDSDVEVPVTAPDRDHVFHLYVVRSPNRDELRDHLTGLGVQTGLHYPVPLHLQPAYEPLKYRPGDFPVAERWAQEGLSLPIFPEMKRDQLDEVILGVKSFRLTAVPQPNNR</sequence>
<dbReference type="Gene3D" id="3.40.640.10">
    <property type="entry name" value="Type I PLP-dependent aspartate aminotransferase-like (Major domain)"/>
    <property type="match status" value="1"/>
</dbReference>
<dbReference type="PIRSF" id="PIRSF000390">
    <property type="entry name" value="PLP_StrS"/>
    <property type="match status" value="1"/>
</dbReference>
<evidence type="ECO:0000256" key="1">
    <source>
        <dbReference type="ARBA" id="ARBA00022898"/>
    </source>
</evidence>
<dbReference type="GO" id="GO:0008483">
    <property type="term" value="F:transaminase activity"/>
    <property type="evidence" value="ECO:0007669"/>
    <property type="project" value="UniProtKB-KW"/>
</dbReference>
<evidence type="ECO:0000313" key="6">
    <source>
        <dbReference type="EMBL" id="TMQ65559.1"/>
    </source>
</evidence>
<evidence type="ECO:0000256" key="3">
    <source>
        <dbReference type="PIRSR" id="PIRSR000390-1"/>
    </source>
</evidence>
<dbReference type="AlphaFoldDB" id="A0A538TPJ5"/>
<feature type="active site" description="Proton acceptor" evidence="3">
    <location>
        <position position="212"/>
    </location>
</feature>
<dbReference type="Gene3D" id="3.90.1150.10">
    <property type="entry name" value="Aspartate Aminotransferase, domain 1"/>
    <property type="match status" value="1"/>
</dbReference>
<comment type="similarity">
    <text evidence="2 5">Belongs to the DegT/DnrJ/EryC1 family.</text>
</comment>
<dbReference type="PANTHER" id="PTHR30244">
    <property type="entry name" value="TRANSAMINASE"/>
    <property type="match status" value="1"/>
</dbReference>
<dbReference type="SUPFAM" id="SSF53383">
    <property type="entry name" value="PLP-dependent transferases"/>
    <property type="match status" value="1"/>
</dbReference>